<dbReference type="Gene3D" id="1.20.1250.20">
    <property type="entry name" value="MFS general substrate transporter like domains"/>
    <property type="match status" value="1"/>
</dbReference>
<dbReference type="STRING" id="1302272.FC96_GL001152"/>
<dbReference type="PANTHER" id="PTHR11328:SF24">
    <property type="entry name" value="MAJOR FACILITATOR SUPERFAMILY (MFS) PROFILE DOMAIN-CONTAINING PROTEIN"/>
    <property type="match status" value="1"/>
</dbReference>
<feature type="transmembrane region" description="Helical" evidence="2">
    <location>
        <begin position="88"/>
        <end position="106"/>
    </location>
</feature>
<evidence type="ECO:0000313" key="3">
    <source>
        <dbReference type="EMBL" id="KRK48831.1"/>
    </source>
</evidence>
<evidence type="ECO:0008006" key="5">
    <source>
        <dbReference type="Google" id="ProtNLM"/>
    </source>
</evidence>
<keyword evidence="1" id="KW-0762">Sugar transport</keyword>
<evidence type="ECO:0000256" key="1">
    <source>
        <dbReference type="ARBA" id="ARBA00022597"/>
    </source>
</evidence>
<feature type="transmembrane region" description="Helical" evidence="2">
    <location>
        <begin position="413"/>
        <end position="436"/>
    </location>
</feature>
<feature type="transmembrane region" description="Helical" evidence="2">
    <location>
        <begin position="20"/>
        <end position="44"/>
    </location>
</feature>
<keyword evidence="2" id="KW-1133">Transmembrane helix</keyword>
<feature type="transmembrane region" description="Helical" evidence="2">
    <location>
        <begin position="299"/>
        <end position="317"/>
    </location>
</feature>
<proteinExistence type="predicted"/>
<reference evidence="3 4" key="1">
    <citation type="journal article" date="2015" name="Genome Announc.">
        <title>Expanding the biotechnology potential of lactobacilli through comparative genomics of 213 strains and associated genera.</title>
        <authorList>
            <person name="Sun Z."/>
            <person name="Harris H.M."/>
            <person name="McCann A."/>
            <person name="Guo C."/>
            <person name="Argimon S."/>
            <person name="Zhang W."/>
            <person name="Yang X."/>
            <person name="Jeffery I.B."/>
            <person name="Cooney J.C."/>
            <person name="Kagawa T.F."/>
            <person name="Liu W."/>
            <person name="Song Y."/>
            <person name="Salvetti E."/>
            <person name="Wrobel A."/>
            <person name="Rasinkangas P."/>
            <person name="Parkhill J."/>
            <person name="Rea M.C."/>
            <person name="O'Sullivan O."/>
            <person name="Ritari J."/>
            <person name="Douillard F.P."/>
            <person name="Paul Ross R."/>
            <person name="Yang R."/>
            <person name="Briner A.E."/>
            <person name="Felis G.E."/>
            <person name="de Vos W.M."/>
            <person name="Barrangou R."/>
            <person name="Klaenhammer T.R."/>
            <person name="Caufield P.W."/>
            <person name="Cui Y."/>
            <person name="Zhang H."/>
            <person name="O'Toole P.W."/>
        </authorList>
    </citation>
    <scope>NUCLEOTIDE SEQUENCE [LARGE SCALE GENOMIC DNA]</scope>
    <source>
        <strain evidence="3 4">JCM 15530</strain>
    </source>
</reference>
<evidence type="ECO:0000256" key="2">
    <source>
        <dbReference type="SAM" id="Phobius"/>
    </source>
</evidence>
<evidence type="ECO:0000313" key="4">
    <source>
        <dbReference type="Proteomes" id="UP000050911"/>
    </source>
</evidence>
<dbReference type="InterPro" id="IPR039672">
    <property type="entry name" value="MFS_2"/>
</dbReference>
<feature type="transmembrane region" description="Helical" evidence="2">
    <location>
        <begin position="238"/>
        <end position="254"/>
    </location>
</feature>
<keyword evidence="1" id="KW-0813">Transport</keyword>
<sequence>MEQPQHQLTTQTSSPERFSFWSYFTGQAMVQTILTNFIATYLMLNGIPLEHIALSMFAVKLWDIVNDTFFGVVFDKIKFKSGHRSIPWIRLTLVLLPVMTVVVYQIPDGLTPTGKLIWFIVTYVLWDSAYTVSDVPIYNLVTMMTTNLNERNSILSLARLFALIGAFITGMLTPILVSERVGFSFGNTAIVVALLAALTMIPIAFSAQERVHPKGENQRYGLKQIGDSVRKNKYLSRFYLGYIAAGVSLTNAPLDLFVSYFLFGSALFSSIALIVSSVPIGLMSVLMGTILKHVDKFKLYYWSNVAFMVLGVVVYLGGWHSAVLYLVLLGLRSIPQGIVLTLNLTFTPDIVEYGHFVTKKDIRGIAFAIQSFAAKFITLAQPLALLVLSLFPWQTTQAGSFSELARDHIVQTLPALNGLWITATLVPVVGTLIALIPYSRYHLHDKDVQLMARANAGEIAREEAVAGLSAEFKRREKIG</sequence>
<protein>
    <recommendedName>
        <fullName evidence="5">Na+ xyloside symporter related transporter</fullName>
    </recommendedName>
</protein>
<dbReference type="GO" id="GO:0005886">
    <property type="term" value="C:plasma membrane"/>
    <property type="evidence" value="ECO:0007669"/>
    <property type="project" value="TreeGrafter"/>
</dbReference>
<comment type="caution">
    <text evidence="3">The sequence shown here is derived from an EMBL/GenBank/DDBJ whole genome shotgun (WGS) entry which is preliminary data.</text>
</comment>
<dbReference type="PATRIC" id="fig|1302272.5.peg.1159"/>
<keyword evidence="2" id="KW-0472">Membrane</keyword>
<dbReference type="GO" id="GO:0015293">
    <property type="term" value="F:symporter activity"/>
    <property type="evidence" value="ECO:0007669"/>
    <property type="project" value="InterPro"/>
</dbReference>
<accession>A0A0R1HQW5</accession>
<feature type="transmembrane region" description="Helical" evidence="2">
    <location>
        <begin position="367"/>
        <end position="393"/>
    </location>
</feature>
<feature type="transmembrane region" description="Helical" evidence="2">
    <location>
        <begin position="183"/>
        <end position="205"/>
    </location>
</feature>
<keyword evidence="4" id="KW-1185">Reference proteome</keyword>
<dbReference type="Pfam" id="PF13347">
    <property type="entry name" value="MFS_2"/>
    <property type="match status" value="1"/>
</dbReference>
<dbReference type="RefSeq" id="WP_056942027.1">
    <property type="nucleotide sequence ID" value="NZ_AZCX01000002.1"/>
</dbReference>
<dbReference type="GO" id="GO:0008643">
    <property type="term" value="P:carbohydrate transport"/>
    <property type="evidence" value="ECO:0007669"/>
    <property type="project" value="InterPro"/>
</dbReference>
<gene>
    <name evidence="3" type="ORF">FC96_GL001152</name>
</gene>
<name>A0A0R1HQW5_9LACO</name>
<dbReference type="PANTHER" id="PTHR11328">
    <property type="entry name" value="MAJOR FACILITATOR SUPERFAMILY DOMAIN-CONTAINING PROTEIN"/>
    <property type="match status" value="1"/>
</dbReference>
<dbReference type="OrthoDB" id="9764596at2"/>
<keyword evidence="2" id="KW-0812">Transmembrane</keyword>
<feature type="transmembrane region" description="Helical" evidence="2">
    <location>
        <begin position="153"/>
        <end position="177"/>
    </location>
</feature>
<organism evidence="3 4">
    <name type="scientific">Secundilactobacillus kimchicus JCM 15530</name>
    <dbReference type="NCBI Taxonomy" id="1302272"/>
    <lineage>
        <taxon>Bacteria</taxon>
        <taxon>Bacillati</taxon>
        <taxon>Bacillota</taxon>
        <taxon>Bacilli</taxon>
        <taxon>Lactobacillales</taxon>
        <taxon>Lactobacillaceae</taxon>
        <taxon>Secundilactobacillus</taxon>
    </lineage>
</organism>
<dbReference type="Proteomes" id="UP000050911">
    <property type="component" value="Unassembled WGS sequence"/>
</dbReference>
<feature type="transmembrane region" description="Helical" evidence="2">
    <location>
        <begin position="118"/>
        <end position="141"/>
    </location>
</feature>
<dbReference type="AlphaFoldDB" id="A0A0R1HQW5"/>
<dbReference type="EMBL" id="AZCX01000002">
    <property type="protein sequence ID" value="KRK48831.1"/>
    <property type="molecule type" value="Genomic_DNA"/>
</dbReference>
<dbReference type="InterPro" id="IPR036259">
    <property type="entry name" value="MFS_trans_sf"/>
</dbReference>
<dbReference type="SUPFAM" id="SSF103473">
    <property type="entry name" value="MFS general substrate transporter"/>
    <property type="match status" value="1"/>
</dbReference>
<feature type="transmembrane region" description="Helical" evidence="2">
    <location>
        <begin position="260"/>
        <end position="287"/>
    </location>
</feature>